<dbReference type="AlphaFoldDB" id="A0A250KT75"/>
<dbReference type="EMBL" id="AP017928">
    <property type="protein sequence ID" value="BBA34858.1"/>
    <property type="molecule type" value="Genomic_DNA"/>
</dbReference>
<sequence length="64" mass="6897">MKPGYLAAVREFTLAVDCLDEIESPLLVQTEIVHGNEIGLLYAFAMESSGSVLLSGRVSVFLPV</sequence>
<accession>A0A250KT75</accession>
<organism evidence="1 2">
    <name type="scientific">Methylocaldum marinum</name>
    <dbReference type="NCBI Taxonomy" id="1432792"/>
    <lineage>
        <taxon>Bacteria</taxon>
        <taxon>Pseudomonadati</taxon>
        <taxon>Pseudomonadota</taxon>
        <taxon>Gammaproteobacteria</taxon>
        <taxon>Methylococcales</taxon>
        <taxon>Methylococcaceae</taxon>
        <taxon>Methylocaldum</taxon>
    </lineage>
</organism>
<reference evidence="1 2" key="1">
    <citation type="submission" date="2016-12" db="EMBL/GenBank/DDBJ databases">
        <title>Genome sequencing of Methylocaldum marinum.</title>
        <authorList>
            <person name="Takeuchi M."/>
            <person name="Kamagata Y."/>
            <person name="Hiraoka S."/>
            <person name="Oshima K."/>
            <person name="Hattori M."/>
            <person name="Iwasaki W."/>
        </authorList>
    </citation>
    <scope>NUCLEOTIDE SEQUENCE [LARGE SCALE GENOMIC DNA]</scope>
    <source>
        <strain evidence="1 2">S8</strain>
    </source>
</reference>
<protein>
    <submittedName>
        <fullName evidence="1">3-oxoacyl-[acyl-carrier-protein] reductase</fullName>
    </submittedName>
</protein>
<dbReference type="KEGG" id="mmai:sS8_2913"/>
<keyword evidence="2" id="KW-1185">Reference proteome</keyword>
<dbReference type="Proteomes" id="UP000266313">
    <property type="component" value="Chromosome"/>
</dbReference>
<evidence type="ECO:0000313" key="1">
    <source>
        <dbReference type="EMBL" id="BBA34858.1"/>
    </source>
</evidence>
<gene>
    <name evidence="1" type="ORF">sS8_2913</name>
</gene>
<evidence type="ECO:0000313" key="2">
    <source>
        <dbReference type="Proteomes" id="UP000266313"/>
    </source>
</evidence>
<name>A0A250KT75_9GAMM</name>
<proteinExistence type="predicted"/>